<evidence type="ECO:0000256" key="4">
    <source>
        <dbReference type="ARBA" id="ARBA00023002"/>
    </source>
</evidence>
<evidence type="ECO:0000313" key="8">
    <source>
        <dbReference type="EMBL" id="EAT15676.1"/>
    </source>
</evidence>
<dbReference type="InterPro" id="IPR037510">
    <property type="entry name" value="PdxA"/>
</dbReference>
<feature type="binding site" evidence="7">
    <location>
        <position position="140"/>
    </location>
    <ligand>
        <name>substrate</name>
    </ligand>
</feature>
<dbReference type="GO" id="GO:0042823">
    <property type="term" value="P:pyridoxal phosphate biosynthetic process"/>
    <property type="evidence" value="ECO:0007669"/>
    <property type="project" value="UniProtKB-UniRule"/>
</dbReference>
<dbReference type="NCBIfam" id="TIGR00557">
    <property type="entry name" value="pdxA"/>
    <property type="match status" value="1"/>
</dbReference>
<feature type="binding site" evidence="7">
    <location>
        <position position="296"/>
    </location>
    <ligand>
        <name>substrate</name>
    </ligand>
</feature>
<dbReference type="EMBL" id="AAEW02000009">
    <property type="protein sequence ID" value="EAT15676.1"/>
    <property type="molecule type" value="Genomic_DNA"/>
</dbReference>
<feature type="binding site" evidence="7">
    <location>
        <position position="270"/>
    </location>
    <ligand>
        <name>a divalent metal cation</name>
        <dbReference type="ChEBI" id="CHEBI:60240"/>
        <note>ligand shared between dimeric partners</note>
    </ligand>
</feature>
<evidence type="ECO:0000256" key="3">
    <source>
        <dbReference type="ARBA" id="ARBA00022857"/>
    </source>
</evidence>
<feature type="binding site" evidence="7">
    <location>
        <position position="287"/>
    </location>
    <ligand>
        <name>substrate</name>
    </ligand>
</feature>
<dbReference type="EC" id="1.1.1.262" evidence="7"/>
<dbReference type="PANTHER" id="PTHR30004">
    <property type="entry name" value="4-HYDROXYTHREONINE-4-PHOSPHATE DEHYDROGENASE"/>
    <property type="match status" value="1"/>
</dbReference>
<dbReference type="OrthoDB" id="9801783at2"/>
<dbReference type="NCBIfam" id="NF003699">
    <property type="entry name" value="PRK05312.1"/>
    <property type="match status" value="1"/>
</dbReference>
<comment type="subcellular location">
    <subcellularLocation>
        <location evidence="7">Cytoplasm</location>
    </subcellularLocation>
</comment>
<dbReference type="InterPro" id="IPR005255">
    <property type="entry name" value="PdxA_fam"/>
</dbReference>
<dbReference type="AlphaFoldDB" id="Q1JZ91"/>
<organism evidence="8 9">
    <name type="scientific">Desulfuromonas acetoxidans (strain DSM 684 / 11070)</name>
    <dbReference type="NCBI Taxonomy" id="281689"/>
    <lineage>
        <taxon>Bacteria</taxon>
        <taxon>Pseudomonadati</taxon>
        <taxon>Thermodesulfobacteriota</taxon>
        <taxon>Desulfuromonadia</taxon>
        <taxon>Desulfuromonadales</taxon>
        <taxon>Desulfuromonadaceae</taxon>
        <taxon>Desulfuromonas</taxon>
    </lineage>
</organism>
<evidence type="ECO:0000256" key="2">
    <source>
        <dbReference type="ARBA" id="ARBA00022723"/>
    </source>
</evidence>
<comment type="similarity">
    <text evidence="7">Belongs to the PdxA family.</text>
</comment>
<evidence type="ECO:0000256" key="5">
    <source>
        <dbReference type="ARBA" id="ARBA00023027"/>
    </source>
</evidence>
<dbReference type="UniPathway" id="UPA00244">
    <property type="reaction ID" value="UER00312"/>
</dbReference>
<evidence type="ECO:0000256" key="6">
    <source>
        <dbReference type="ARBA" id="ARBA00023096"/>
    </source>
</evidence>
<keyword evidence="9" id="KW-1185">Reference proteome</keyword>
<comment type="cofactor">
    <cofactor evidence="7">
        <name>a divalent metal cation</name>
        <dbReference type="ChEBI" id="CHEBI:60240"/>
    </cofactor>
    <text evidence="7">Binds 1 divalent metal cation per subunit.</text>
</comment>
<protein>
    <recommendedName>
        <fullName evidence="7">4-hydroxythreonine-4-phosphate dehydrogenase</fullName>
        <ecNumber evidence="7">1.1.1.262</ecNumber>
    </recommendedName>
    <alternativeName>
        <fullName evidence="7">4-(phosphohydroxy)-L-threonine dehydrogenase</fullName>
    </alternativeName>
</protein>
<accession>Q1JZ91</accession>
<dbReference type="GO" id="GO:0051287">
    <property type="term" value="F:NAD binding"/>
    <property type="evidence" value="ECO:0007669"/>
    <property type="project" value="InterPro"/>
</dbReference>
<dbReference type="GO" id="GO:0046872">
    <property type="term" value="F:metal ion binding"/>
    <property type="evidence" value="ECO:0007669"/>
    <property type="project" value="UniProtKB-UniRule"/>
</dbReference>
<proteinExistence type="inferred from homology"/>
<evidence type="ECO:0000256" key="7">
    <source>
        <dbReference type="HAMAP-Rule" id="MF_00536"/>
    </source>
</evidence>
<comment type="subunit">
    <text evidence="7">Homodimer.</text>
</comment>
<sequence length="338" mass="36274">MDAPVIVTMGDPAGIGPEIIIKAWITGALDAFDMPLVIAGDVAILHRAARVLKCEVAFEVGQQGEAVLIHQGRRLRVKPLSILDPADVPFGEIQAECGEAMLDYIEWACEQCRMGRAAAMVTAPIQKEAIRAAGCNFPGHTELLAERCGVDKVVMMLGGERLKVCLVTTHLALRDVPQAVTVEEIDATLRVTDAAFRRYFTSDAPRIAVLALNPHAGEGGLFGDEEQRLIAPAIERARQAGMDVSGPHSADTLFHFAVQGAYDAVVCMYHDQGLIPLKLLHFDDGVNVTLGLPIIRTSVDHGTAYDLAGTGRASCESLVAALRTAVAMHHRAEENSLT</sequence>
<dbReference type="SUPFAM" id="SSF53659">
    <property type="entry name" value="Isocitrate/Isopropylmalate dehydrogenase-like"/>
    <property type="match status" value="1"/>
</dbReference>
<reference evidence="8" key="2">
    <citation type="submission" date="2006-05" db="EMBL/GenBank/DDBJ databases">
        <title>Sequencing of the draft genome and assembly of Desulfuromonas acetoxidans DSM 684.</title>
        <authorList>
            <consortium name="US DOE Joint Genome Institute (JGI-PGF)"/>
            <person name="Copeland A."/>
            <person name="Lucas S."/>
            <person name="Lapidus A."/>
            <person name="Barry K."/>
            <person name="Detter J.C."/>
            <person name="Glavina del Rio T."/>
            <person name="Hammon N."/>
            <person name="Israni S."/>
            <person name="Dalin E."/>
            <person name="Tice H."/>
            <person name="Bruce D."/>
            <person name="Pitluck S."/>
            <person name="Richardson P."/>
        </authorList>
    </citation>
    <scope>NUCLEOTIDE SEQUENCE [LARGE SCALE GENOMIC DNA]</scope>
    <source>
        <strain evidence="8">DSM 684</strain>
    </source>
</reference>
<comment type="caution">
    <text evidence="8">The sequence shown here is derived from an EMBL/GenBank/DDBJ whole genome shotgun (WGS) entry which is preliminary data.</text>
</comment>
<evidence type="ECO:0000256" key="1">
    <source>
        <dbReference type="ARBA" id="ARBA00022490"/>
    </source>
</evidence>
<comment type="pathway">
    <text evidence="7">Cofactor biosynthesis; pyridoxine 5'-phosphate biosynthesis; pyridoxine 5'-phosphate from D-erythrose 4-phosphate: step 4/5.</text>
</comment>
<reference evidence="8" key="1">
    <citation type="submission" date="2006-05" db="EMBL/GenBank/DDBJ databases">
        <title>Annotation of the draft genome assembly of Desulfuromonas acetoxidans DSM 684.</title>
        <authorList>
            <consortium name="US DOE Joint Genome Institute (JGI-ORNL)"/>
            <person name="Larimer F."/>
            <person name="Land M."/>
            <person name="Hauser L."/>
        </authorList>
    </citation>
    <scope>NUCLEOTIDE SEQUENCE [LARGE SCALE GENOMIC DNA]</scope>
    <source>
        <strain evidence="8">DSM 684</strain>
    </source>
</reference>
<keyword evidence="5 7" id="KW-0520">NAD</keyword>
<dbReference type="GO" id="GO:0008615">
    <property type="term" value="P:pyridoxine biosynthetic process"/>
    <property type="evidence" value="ECO:0007669"/>
    <property type="project" value="UniProtKB-UniRule"/>
</dbReference>
<dbReference type="Pfam" id="PF04166">
    <property type="entry name" value="PdxA"/>
    <property type="match status" value="1"/>
</dbReference>
<dbReference type="PANTHER" id="PTHR30004:SF6">
    <property type="entry name" value="D-THREONATE 4-PHOSPHATE DEHYDROGENASE"/>
    <property type="match status" value="1"/>
</dbReference>
<feature type="binding site" evidence="7">
    <location>
        <position position="278"/>
    </location>
    <ligand>
        <name>substrate</name>
    </ligand>
</feature>
<dbReference type="GO" id="GO:0050570">
    <property type="term" value="F:4-hydroxythreonine-4-phosphate dehydrogenase activity"/>
    <property type="evidence" value="ECO:0007669"/>
    <property type="project" value="UniProtKB-UniRule"/>
</dbReference>
<keyword evidence="1 7" id="KW-0963">Cytoplasm</keyword>
<dbReference type="GO" id="GO:0005737">
    <property type="term" value="C:cytoplasm"/>
    <property type="evidence" value="ECO:0007669"/>
    <property type="project" value="UniProtKB-SubCell"/>
</dbReference>
<dbReference type="HAMAP" id="MF_00536">
    <property type="entry name" value="PdxA"/>
    <property type="match status" value="1"/>
</dbReference>
<dbReference type="Gene3D" id="3.40.718.10">
    <property type="entry name" value="Isopropylmalate Dehydrogenase"/>
    <property type="match status" value="1"/>
</dbReference>
<feature type="binding site" evidence="7">
    <location>
        <position position="170"/>
    </location>
    <ligand>
        <name>a divalent metal cation</name>
        <dbReference type="ChEBI" id="CHEBI:60240"/>
        <note>ligand shared between dimeric partners</note>
    </ligand>
</feature>
<feature type="binding site" evidence="7">
    <location>
        <position position="215"/>
    </location>
    <ligand>
        <name>a divalent metal cation</name>
        <dbReference type="ChEBI" id="CHEBI:60240"/>
        <note>ligand shared between dimeric partners</note>
    </ligand>
</feature>
<dbReference type="Proteomes" id="UP000005695">
    <property type="component" value="Unassembled WGS sequence"/>
</dbReference>
<name>Q1JZ91_DESA6</name>
<keyword evidence="2 7" id="KW-0479">Metal-binding</keyword>
<dbReference type="RefSeq" id="WP_006000664.1">
    <property type="nucleotide sequence ID" value="NZ_AAEW02000009.1"/>
</dbReference>
<keyword evidence="4 7" id="KW-0560">Oxidoreductase</keyword>
<comment type="miscellaneous">
    <text evidence="7">The active site is located at the dimer interface.</text>
</comment>
<comment type="function">
    <text evidence="7">Catalyzes the NAD(P)-dependent oxidation of 4-(phosphooxy)-L-threonine (HTP) into 2-amino-3-oxo-4-(phosphooxy)butyric acid which spontaneously decarboxylates to form 3-amino-2-oxopropyl phosphate (AHAP).</text>
</comment>
<feature type="binding site" evidence="7">
    <location>
        <position position="141"/>
    </location>
    <ligand>
        <name>substrate</name>
    </ligand>
</feature>
<comment type="catalytic activity">
    <reaction evidence="7">
        <text>4-(phosphooxy)-L-threonine + NAD(+) = 3-amino-2-oxopropyl phosphate + CO2 + NADH</text>
        <dbReference type="Rhea" id="RHEA:32275"/>
        <dbReference type="ChEBI" id="CHEBI:16526"/>
        <dbReference type="ChEBI" id="CHEBI:57279"/>
        <dbReference type="ChEBI" id="CHEBI:57540"/>
        <dbReference type="ChEBI" id="CHEBI:57945"/>
        <dbReference type="ChEBI" id="CHEBI:58452"/>
        <dbReference type="EC" id="1.1.1.262"/>
    </reaction>
</comment>
<gene>
    <name evidence="7" type="primary">pdxA</name>
    <name evidence="8" type="ORF">Dace_1538</name>
</gene>
<keyword evidence="3 7" id="KW-0521">NADP</keyword>
<keyword evidence="6 7" id="KW-0664">Pyridoxine biosynthesis</keyword>
<evidence type="ECO:0000313" key="9">
    <source>
        <dbReference type="Proteomes" id="UP000005695"/>
    </source>
</evidence>